<gene>
    <name evidence="2" type="ORF">CTHT_0058420</name>
</gene>
<dbReference type="RefSeq" id="XP_006696162.1">
    <property type="nucleotide sequence ID" value="XM_006696099.1"/>
</dbReference>
<dbReference type="eggNOG" id="ENOG502STJP">
    <property type="taxonomic scope" value="Eukaryota"/>
</dbReference>
<protein>
    <submittedName>
        <fullName evidence="2">Uncharacterized protein</fullName>
    </submittedName>
</protein>
<evidence type="ECO:0000313" key="2">
    <source>
        <dbReference type="EMBL" id="EGS19217.1"/>
    </source>
</evidence>
<dbReference type="OMA" id="NTPPCAQ"/>
<feature type="compositionally biased region" description="Polar residues" evidence="1">
    <location>
        <begin position="312"/>
        <end position="324"/>
    </location>
</feature>
<feature type="compositionally biased region" description="Low complexity" evidence="1">
    <location>
        <begin position="168"/>
        <end position="177"/>
    </location>
</feature>
<dbReference type="OrthoDB" id="3538943at2759"/>
<feature type="compositionally biased region" description="Polar residues" evidence="1">
    <location>
        <begin position="244"/>
        <end position="269"/>
    </location>
</feature>
<feature type="region of interest" description="Disordered" evidence="1">
    <location>
        <begin position="229"/>
        <end position="389"/>
    </location>
</feature>
<feature type="compositionally biased region" description="Acidic residues" evidence="1">
    <location>
        <begin position="127"/>
        <end position="136"/>
    </location>
</feature>
<dbReference type="HOGENOM" id="CLU_546276_0_0_1"/>
<keyword evidence="3" id="KW-1185">Reference proteome</keyword>
<dbReference type="STRING" id="759272.G0SCU1"/>
<feature type="compositionally biased region" description="Basic and acidic residues" evidence="1">
    <location>
        <begin position="284"/>
        <end position="295"/>
    </location>
</feature>
<dbReference type="EMBL" id="GL988045">
    <property type="protein sequence ID" value="EGS19217.1"/>
    <property type="molecule type" value="Genomic_DNA"/>
</dbReference>
<dbReference type="Proteomes" id="UP000008066">
    <property type="component" value="Unassembled WGS sequence"/>
</dbReference>
<proteinExistence type="predicted"/>
<feature type="region of interest" description="Disordered" evidence="1">
    <location>
        <begin position="73"/>
        <end position="106"/>
    </location>
</feature>
<dbReference type="GeneID" id="18259880"/>
<reference evidence="2 3" key="1">
    <citation type="journal article" date="2011" name="Cell">
        <title>Insight into structure and assembly of the nuclear pore complex by utilizing the genome of a eukaryotic thermophile.</title>
        <authorList>
            <person name="Amlacher S."/>
            <person name="Sarges P."/>
            <person name="Flemming D."/>
            <person name="van Noort V."/>
            <person name="Kunze R."/>
            <person name="Devos D.P."/>
            <person name="Arumugam M."/>
            <person name="Bork P."/>
            <person name="Hurt E."/>
        </authorList>
    </citation>
    <scope>NUCLEOTIDE SEQUENCE [LARGE SCALE GENOMIC DNA]</scope>
    <source>
        <strain evidence="3">DSM 1495 / CBS 144.50 / IMI 039719</strain>
    </source>
</reference>
<dbReference type="AlphaFoldDB" id="G0SCU1"/>
<evidence type="ECO:0000256" key="1">
    <source>
        <dbReference type="SAM" id="MobiDB-lite"/>
    </source>
</evidence>
<sequence>MAGLPVPCDWSPDLLLSLSRGHRVSRRWIQVPKDQQKLLERSDAWDVRGTPKVPAQVLEELRRSHAKEIKEYEIQNNELVPEQEGSPSRLAPSAVEGFQSQPSTPGYEFATQIDAAAPDGQLGAHDADDDSEDEPSDQPLRSCMTLSSEHLHPQSRFKGQDLDPDAPSPSESLPEAPVARPLSNIISQVPLPSNIPHSSLASEASLDIEVPKAATDTLEPVNLEATSVHAADPTPAPLPMSATGRPQFTSTPPSAQIIPSTIPTEPTQTKRNRLMKPPAALFNSRDDRSNSRDISRLGPGQELSGIARSPNPELTSSALPTSPSRRAMHMQPSAAFAPGRKRAPIAAEIIPQESSRTGDLPVVRPEASPKSSDDSNKPSPNKPPSQAPYTAFKVAYPDFRGTETDFVRAIIIISKLQRSKELPEFLYDDFVRVFCSDYLDYISAVDGKETPLPTIKWYNENVSEPRYTKKILNKQNIHEVKEEYPNQRSAQATPNRRCL</sequence>
<feature type="region of interest" description="Disordered" evidence="1">
    <location>
        <begin position="119"/>
        <end position="179"/>
    </location>
</feature>
<dbReference type="KEGG" id="cthr:CTHT_0058420"/>
<evidence type="ECO:0000313" key="3">
    <source>
        <dbReference type="Proteomes" id="UP000008066"/>
    </source>
</evidence>
<name>G0SCU1_CHATD</name>
<accession>G0SCU1</accession>
<organism evidence="3">
    <name type="scientific">Chaetomium thermophilum (strain DSM 1495 / CBS 144.50 / IMI 039719)</name>
    <name type="common">Thermochaetoides thermophila</name>
    <dbReference type="NCBI Taxonomy" id="759272"/>
    <lineage>
        <taxon>Eukaryota</taxon>
        <taxon>Fungi</taxon>
        <taxon>Dikarya</taxon>
        <taxon>Ascomycota</taxon>
        <taxon>Pezizomycotina</taxon>
        <taxon>Sordariomycetes</taxon>
        <taxon>Sordariomycetidae</taxon>
        <taxon>Sordariales</taxon>
        <taxon>Chaetomiaceae</taxon>
        <taxon>Thermochaetoides</taxon>
    </lineage>
</organism>